<comment type="caution">
    <text evidence="2">The sequence shown here is derived from an EMBL/GenBank/DDBJ whole genome shotgun (WGS) entry which is preliminary data.</text>
</comment>
<evidence type="ECO:0000256" key="1">
    <source>
        <dbReference type="SAM" id="MobiDB-lite"/>
    </source>
</evidence>
<dbReference type="EMBL" id="JBFSHR010000107">
    <property type="protein sequence ID" value="MEX6430891.1"/>
    <property type="molecule type" value="Genomic_DNA"/>
</dbReference>
<evidence type="ECO:0000313" key="2">
    <source>
        <dbReference type="EMBL" id="MEX6430891.1"/>
    </source>
</evidence>
<gene>
    <name evidence="2" type="ORF">AB6A68_13785</name>
</gene>
<accession>A0ABV3Y5N9</accession>
<feature type="region of interest" description="Disordered" evidence="1">
    <location>
        <begin position="43"/>
        <end position="73"/>
    </location>
</feature>
<name>A0ABV3Y5N9_9ACTN</name>
<proteinExistence type="predicted"/>
<keyword evidence="3" id="KW-1185">Reference proteome</keyword>
<organism evidence="2 3">
    <name type="scientific">Ferrimicrobium acidiphilum</name>
    <dbReference type="NCBI Taxonomy" id="121039"/>
    <lineage>
        <taxon>Bacteria</taxon>
        <taxon>Bacillati</taxon>
        <taxon>Actinomycetota</taxon>
        <taxon>Acidimicrobiia</taxon>
        <taxon>Acidimicrobiales</taxon>
        <taxon>Acidimicrobiaceae</taxon>
        <taxon>Ferrimicrobium</taxon>
    </lineage>
</organism>
<protein>
    <submittedName>
        <fullName evidence="2">Uncharacterized protein</fullName>
    </submittedName>
</protein>
<evidence type="ECO:0000313" key="3">
    <source>
        <dbReference type="Proteomes" id="UP001560267"/>
    </source>
</evidence>
<sequence>MTLQREDVHGASVGIVSVFFGVGVREQVISSSPKTSEERLTFALSDRSGARGDPLKSGSGSQDVDTGHQGCVG</sequence>
<reference evidence="2 3" key="1">
    <citation type="submission" date="2024-07" db="EMBL/GenBank/DDBJ databases">
        <title>Draft Genome Sequence of Ferrimicrobium acidiphilum Strain YE2023, Isolated from a Pulp of Bioleach Reactor.</title>
        <authorList>
            <person name="Elkina Y.A."/>
            <person name="Bulaeva A.G."/>
            <person name="Beletsky A.V."/>
            <person name="Mardanov A.V."/>
        </authorList>
    </citation>
    <scope>NUCLEOTIDE SEQUENCE [LARGE SCALE GENOMIC DNA]</scope>
    <source>
        <strain evidence="2 3">YE2023</strain>
    </source>
</reference>
<feature type="non-terminal residue" evidence="2">
    <location>
        <position position="73"/>
    </location>
</feature>
<dbReference type="Proteomes" id="UP001560267">
    <property type="component" value="Unassembled WGS sequence"/>
</dbReference>